<dbReference type="PANTHER" id="PTHR43132">
    <property type="entry name" value="ARSENICAL RESISTANCE OPERON REPRESSOR ARSR-RELATED"/>
    <property type="match status" value="1"/>
</dbReference>
<dbReference type="AlphaFoldDB" id="A0A2W5TUS7"/>
<dbReference type="InterPro" id="IPR011991">
    <property type="entry name" value="ArsR-like_HTH"/>
</dbReference>
<dbReference type="PANTHER" id="PTHR43132:SF2">
    <property type="entry name" value="ARSENICAL RESISTANCE OPERON REPRESSOR ARSR-RELATED"/>
    <property type="match status" value="1"/>
</dbReference>
<dbReference type="PROSITE" id="PS50987">
    <property type="entry name" value="HTH_ARSR_2"/>
    <property type="match status" value="1"/>
</dbReference>
<dbReference type="EMBL" id="QFQS01000001">
    <property type="protein sequence ID" value="PZQ99797.1"/>
    <property type="molecule type" value="Genomic_DNA"/>
</dbReference>
<evidence type="ECO:0000256" key="1">
    <source>
        <dbReference type="ARBA" id="ARBA00023015"/>
    </source>
</evidence>
<dbReference type="Gene3D" id="1.10.10.10">
    <property type="entry name" value="Winged helix-like DNA-binding domain superfamily/Winged helix DNA-binding domain"/>
    <property type="match status" value="1"/>
</dbReference>
<evidence type="ECO:0000256" key="2">
    <source>
        <dbReference type="ARBA" id="ARBA00023125"/>
    </source>
</evidence>
<organism evidence="5 6">
    <name type="scientific">Cereibacter sphaeroides</name>
    <name type="common">Rhodobacter sphaeroides</name>
    <dbReference type="NCBI Taxonomy" id="1063"/>
    <lineage>
        <taxon>Bacteria</taxon>
        <taxon>Pseudomonadati</taxon>
        <taxon>Pseudomonadota</taxon>
        <taxon>Alphaproteobacteria</taxon>
        <taxon>Rhodobacterales</taxon>
        <taxon>Paracoccaceae</taxon>
        <taxon>Cereibacter</taxon>
    </lineage>
</organism>
<comment type="caution">
    <text evidence="5">The sequence shown here is derived from an EMBL/GenBank/DDBJ whole genome shotgun (WGS) entry which is preliminary data.</text>
</comment>
<accession>A0A2W5TUS7</accession>
<dbReference type="Pfam" id="PF12840">
    <property type="entry name" value="HTH_20"/>
    <property type="match status" value="1"/>
</dbReference>
<dbReference type="SMART" id="SM00418">
    <property type="entry name" value="HTH_ARSR"/>
    <property type="match status" value="1"/>
</dbReference>
<keyword evidence="3" id="KW-0804">Transcription</keyword>
<dbReference type="SUPFAM" id="SSF46785">
    <property type="entry name" value="Winged helix' DNA-binding domain"/>
    <property type="match status" value="1"/>
</dbReference>
<protein>
    <submittedName>
        <fullName evidence="5">Transcriptional regulator</fullName>
    </submittedName>
</protein>
<dbReference type="PRINTS" id="PR00778">
    <property type="entry name" value="HTHARSR"/>
</dbReference>
<keyword evidence="1" id="KW-0805">Transcription regulation</keyword>
<evidence type="ECO:0000313" key="5">
    <source>
        <dbReference type="EMBL" id="PZQ99797.1"/>
    </source>
</evidence>
<feature type="domain" description="HTH arsR-type" evidence="4">
    <location>
        <begin position="1"/>
        <end position="95"/>
    </location>
</feature>
<evidence type="ECO:0000259" key="4">
    <source>
        <dbReference type="PROSITE" id="PS50987"/>
    </source>
</evidence>
<gene>
    <name evidence="5" type="ORF">DI533_03900</name>
</gene>
<dbReference type="GO" id="GO:0003677">
    <property type="term" value="F:DNA binding"/>
    <property type="evidence" value="ECO:0007669"/>
    <property type="project" value="UniProtKB-KW"/>
</dbReference>
<dbReference type="GO" id="GO:0003700">
    <property type="term" value="F:DNA-binding transcription factor activity"/>
    <property type="evidence" value="ECO:0007669"/>
    <property type="project" value="InterPro"/>
</dbReference>
<dbReference type="NCBIfam" id="NF033788">
    <property type="entry name" value="HTH_metalloreg"/>
    <property type="match status" value="1"/>
</dbReference>
<dbReference type="Proteomes" id="UP000248975">
    <property type="component" value="Unassembled WGS sequence"/>
</dbReference>
<name>A0A2W5TUS7_CERSP</name>
<keyword evidence="2" id="KW-0238">DNA-binding</keyword>
<proteinExistence type="predicted"/>
<sequence length="117" mass="12389">MERSKVLAALSALANDCRLDLVRMLMPHGEDGLSAGVIGERLGLGPSRLSFHLAALEQAGLIRSRRASRNVFYSIDVDGMVGTVNYLVSDCCCGDPRIAACCNLPASAQLPVGTLKT</sequence>
<dbReference type="InterPro" id="IPR036388">
    <property type="entry name" value="WH-like_DNA-bd_sf"/>
</dbReference>
<evidence type="ECO:0000313" key="6">
    <source>
        <dbReference type="Proteomes" id="UP000248975"/>
    </source>
</evidence>
<dbReference type="InterPro" id="IPR051011">
    <property type="entry name" value="Metal_resp_trans_reg"/>
</dbReference>
<evidence type="ECO:0000256" key="3">
    <source>
        <dbReference type="ARBA" id="ARBA00023163"/>
    </source>
</evidence>
<dbReference type="InterPro" id="IPR001845">
    <property type="entry name" value="HTH_ArsR_DNA-bd_dom"/>
</dbReference>
<dbReference type="CDD" id="cd00090">
    <property type="entry name" value="HTH_ARSR"/>
    <property type="match status" value="1"/>
</dbReference>
<reference evidence="5 6" key="1">
    <citation type="submission" date="2017-08" db="EMBL/GenBank/DDBJ databases">
        <title>Infants hospitalized years apart are colonized by the same room-sourced microbial strains.</title>
        <authorList>
            <person name="Brooks B."/>
            <person name="Olm M.R."/>
            <person name="Firek B.A."/>
            <person name="Baker R."/>
            <person name="Thomas B.C."/>
            <person name="Morowitz M.J."/>
            <person name="Banfield J.F."/>
        </authorList>
    </citation>
    <scope>NUCLEOTIDE SEQUENCE [LARGE SCALE GENOMIC DNA]</scope>
    <source>
        <strain evidence="5">S2_003_000_R2_11</strain>
    </source>
</reference>
<dbReference type="InterPro" id="IPR036390">
    <property type="entry name" value="WH_DNA-bd_sf"/>
</dbReference>